<dbReference type="KEGG" id="phc:BBI08_06310"/>
<dbReference type="Pfam" id="PF08281">
    <property type="entry name" value="Sigma70_r4_2"/>
    <property type="match status" value="1"/>
</dbReference>
<dbReference type="InterPro" id="IPR014284">
    <property type="entry name" value="RNA_pol_sigma-70_dom"/>
</dbReference>
<dbReference type="SUPFAM" id="SSF88659">
    <property type="entry name" value="Sigma3 and sigma4 domains of RNA polymerase sigma factors"/>
    <property type="match status" value="1"/>
</dbReference>
<gene>
    <name evidence="2" type="ORF">BBI08_06310</name>
</gene>
<dbReference type="GO" id="GO:0003677">
    <property type="term" value="F:DNA binding"/>
    <property type="evidence" value="ECO:0007669"/>
    <property type="project" value="InterPro"/>
</dbReference>
<dbReference type="InterPro" id="IPR013249">
    <property type="entry name" value="RNA_pol_sigma70_r4_t2"/>
</dbReference>
<dbReference type="CDD" id="cd06171">
    <property type="entry name" value="Sigma70_r4"/>
    <property type="match status" value="1"/>
</dbReference>
<proteinExistence type="predicted"/>
<dbReference type="InterPro" id="IPR013324">
    <property type="entry name" value="RNA_pol_sigma_r3/r4-like"/>
</dbReference>
<dbReference type="Proteomes" id="UP000092687">
    <property type="component" value="Chromosome"/>
</dbReference>
<keyword evidence="3" id="KW-1185">Reference proteome</keyword>
<evidence type="ECO:0000313" key="2">
    <source>
        <dbReference type="EMBL" id="ANU13478.1"/>
    </source>
</evidence>
<dbReference type="AlphaFoldDB" id="A0A1C7DQ54"/>
<reference evidence="2" key="1">
    <citation type="submission" date="2016-10" db="EMBL/GenBank/DDBJ databases">
        <authorList>
            <person name="de Groot N.N."/>
        </authorList>
    </citation>
    <scope>NUCLEOTIDE SEQUENCE</scope>
    <source>
        <strain evidence="2">DSM 24743</strain>
    </source>
</reference>
<dbReference type="RefSeq" id="WP_008497875.1">
    <property type="nucleotide sequence ID" value="NZ_CP016537.2"/>
</dbReference>
<sequence>MTVWADELLHEYGIHKKDLERRRDRIDRTDFHQKQDLTQINSMIESMTFSMDWMEIGRQPGTYKGADKRNIYQRQSFASMDFIPDITVQLEEGPKQLYMTAEEKIILADIFAALSFRERQCFILHEASGLSMGKIADEVGLKRRTVQQYIERAREKIKIKVG</sequence>
<evidence type="ECO:0000313" key="3">
    <source>
        <dbReference type="Proteomes" id="UP000092687"/>
    </source>
</evidence>
<protein>
    <submittedName>
        <fullName evidence="2">RNA polymerase subunit sigma-70</fullName>
    </submittedName>
</protein>
<dbReference type="NCBIfam" id="TIGR02937">
    <property type="entry name" value="sigma70-ECF"/>
    <property type="match status" value="1"/>
</dbReference>
<dbReference type="InterPro" id="IPR036388">
    <property type="entry name" value="WH-like_DNA-bd_sf"/>
</dbReference>
<organism evidence="2 3">
    <name type="scientific">Planococcus halocryophilus</name>
    <dbReference type="NCBI Taxonomy" id="1215089"/>
    <lineage>
        <taxon>Bacteria</taxon>
        <taxon>Bacillati</taxon>
        <taxon>Bacillota</taxon>
        <taxon>Bacilli</taxon>
        <taxon>Bacillales</taxon>
        <taxon>Caryophanaceae</taxon>
        <taxon>Planococcus</taxon>
    </lineage>
</organism>
<accession>A0A1C7DQ54</accession>
<feature type="domain" description="RNA polymerase sigma factor 70 region 4 type 2" evidence="1">
    <location>
        <begin position="107"/>
        <end position="157"/>
    </location>
</feature>
<dbReference type="OrthoDB" id="2083683at2"/>
<dbReference type="EMBL" id="CP016537">
    <property type="protein sequence ID" value="ANU13478.1"/>
    <property type="molecule type" value="Genomic_DNA"/>
</dbReference>
<dbReference type="GO" id="GO:0016987">
    <property type="term" value="F:sigma factor activity"/>
    <property type="evidence" value="ECO:0007669"/>
    <property type="project" value="InterPro"/>
</dbReference>
<dbReference type="Gene3D" id="1.10.10.10">
    <property type="entry name" value="Winged helix-like DNA-binding domain superfamily/Winged helix DNA-binding domain"/>
    <property type="match status" value="1"/>
</dbReference>
<dbReference type="STRING" id="1215089.BBI08_06310"/>
<dbReference type="GO" id="GO:0006352">
    <property type="term" value="P:DNA-templated transcription initiation"/>
    <property type="evidence" value="ECO:0007669"/>
    <property type="project" value="InterPro"/>
</dbReference>
<dbReference type="NCBIfam" id="NF005385">
    <property type="entry name" value="PRK06930.1"/>
    <property type="match status" value="1"/>
</dbReference>
<name>A0A1C7DQ54_9BACL</name>
<evidence type="ECO:0000259" key="1">
    <source>
        <dbReference type="Pfam" id="PF08281"/>
    </source>
</evidence>